<accession>A0ACC2TP51</accession>
<evidence type="ECO:0000313" key="2">
    <source>
        <dbReference type="Proteomes" id="UP001165960"/>
    </source>
</evidence>
<dbReference type="Proteomes" id="UP001165960">
    <property type="component" value="Unassembled WGS sequence"/>
</dbReference>
<organism evidence="1 2">
    <name type="scientific">Entomophthora muscae</name>
    <dbReference type="NCBI Taxonomy" id="34485"/>
    <lineage>
        <taxon>Eukaryota</taxon>
        <taxon>Fungi</taxon>
        <taxon>Fungi incertae sedis</taxon>
        <taxon>Zoopagomycota</taxon>
        <taxon>Entomophthoromycotina</taxon>
        <taxon>Entomophthoromycetes</taxon>
        <taxon>Entomophthorales</taxon>
        <taxon>Entomophthoraceae</taxon>
        <taxon>Entomophthora</taxon>
    </lineage>
</organism>
<keyword evidence="2" id="KW-1185">Reference proteome</keyword>
<reference evidence="1" key="1">
    <citation type="submission" date="2022-04" db="EMBL/GenBank/DDBJ databases">
        <title>Genome of the entomopathogenic fungus Entomophthora muscae.</title>
        <authorList>
            <person name="Elya C."/>
            <person name="Lovett B.R."/>
            <person name="Lee E."/>
            <person name="Macias A.M."/>
            <person name="Hajek A.E."/>
            <person name="De Bivort B.L."/>
            <person name="Kasson M.T."/>
            <person name="De Fine Licht H.H."/>
            <person name="Stajich J.E."/>
        </authorList>
    </citation>
    <scope>NUCLEOTIDE SEQUENCE</scope>
    <source>
        <strain evidence="1">Berkeley</strain>
    </source>
</reference>
<keyword evidence="1" id="KW-0808">Transferase</keyword>
<evidence type="ECO:0000313" key="1">
    <source>
        <dbReference type="EMBL" id="KAJ9076438.1"/>
    </source>
</evidence>
<keyword evidence="1" id="KW-0012">Acyltransferase</keyword>
<sequence length="406" mass="42370">MSDLQDVYIVGSSRTPIGSFNGGLAPLTAIQLGSFAVKGALSKAGIDAKEVQEVFFGNVMSANLGQNPARQVALGAGLSETTPCTTVNKVCASGLKATAFGAQAIRLGTADIVVVGGTESMSNVPFYMPNVRRSGLKYGNASLIDGIPADGLNDAYKQCPMGDYAELCASEHEITREASDEFAIRSYRRARASTKDGVFDDEIVPVEVPSAVRGQPNVIVKQDEDSQRFDEEKLKSVRPAFPKAGNTVTGPNASTLSDGAAALVLVSGAWLKSAMSKGHVFPYVYQVKGWGDAATAPSHFTIAPSLAIPKALQHAKVSQEEVDLYEINEAFSTVALANQKCLNLDPEKVNVLGGAVAMGHPLGCSGARILVTLITALNKHDKKVGVASICNGGGGASALVIQKSSL</sequence>
<protein>
    <submittedName>
        <fullName evidence="1">Erg10, acetyl-CoA C-acetyltransferase, variant 2</fullName>
        <ecNumber evidence="1">2.3.1.9</ecNumber>
    </submittedName>
</protein>
<dbReference type="EMBL" id="QTSX02002281">
    <property type="protein sequence ID" value="KAJ9076438.1"/>
    <property type="molecule type" value="Genomic_DNA"/>
</dbReference>
<gene>
    <name evidence="1" type="primary">ERG10</name>
    <name evidence="1" type="ORF">DSO57_1026195</name>
</gene>
<proteinExistence type="predicted"/>
<name>A0ACC2TP51_9FUNG</name>
<comment type="caution">
    <text evidence="1">The sequence shown here is derived from an EMBL/GenBank/DDBJ whole genome shotgun (WGS) entry which is preliminary data.</text>
</comment>
<dbReference type="EC" id="2.3.1.9" evidence="1"/>